<evidence type="ECO:0000313" key="1">
    <source>
        <dbReference type="EMBL" id="CAG8816144.1"/>
    </source>
</evidence>
<feature type="non-terminal residue" evidence="1">
    <location>
        <position position="90"/>
    </location>
</feature>
<protein>
    <submittedName>
        <fullName evidence="1">34358_t:CDS:1</fullName>
    </submittedName>
</protein>
<reference evidence="1" key="1">
    <citation type="submission" date="2021-06" db="EMBL/GenBank/DDBJ databases">
        <authorList>
            <person name="Kallberg Y."/>
            <person name="Tangrot J."/>
            <person name="Rosling A."/>
        </authorList>
    </citation>
    <scope>NUCLEOTIDE SEQUENCE</scope>
    <source>
        <strain evidence="1">MA461A</strain>
    </source>
</reference>
<sequence length="90" mass="10208">EKNALLATVQKKLNRHRHQISNGGGMTHESTTGKVIGNLHHEIEYLKKEVADAKTQIHVAKVARDRADRQVQEHSASHQTLRLEIDSLKR</sequence>
<dbReference type="EMBL" id="CAJVQC010078186">
    <property type="protein sequence ID" value="CAG8816144.1"/>
    <property type="molecule type" value="Genomic_DNA"/>
</dbReference>
<evidence type="ECO:0000313" key="2">
    <source>
        <dbReference type="Proteomes" id="UP000789920"/>
    </source>
</evidence>
<dbReference type="Proteomes" id="UP000789920">
    <property type="component" value="Unassembled WGS sequence"/>
</dbReference>
<keyword evidence="2" id="KW-1185">Reference proteome</keyword>
<accession>A0ACA9S001</accession>
<gene>
    <name evidence="1" type="ORF">RPERSI_LOCUS24390</name>
</gene>
<comment type="caution">
    <text evidence="1">The sequence shown here is derived from an EMBL/GenBank/DDBJ whole genome shotgun (WGS) entry which is preliminary data.</text>
</comment>
<name>A0ACA9S001_9GLOM</name>
<feature type="non-terminal residue" evidence="1">
    <location>
        <position position="1"/>
    </location>
</feature>
<organism evidence="1 2">
    <name type="scientific">Racocetra persica</name>
    <dbReference type="NCBI Taxonomy" id="160502"/>
    <lineage>
        <taxon>Eukaryota</taxon>
        <taxon>Fungi</taxon>
        <taxon>Fungi incertae sedis</taxon>
        <taxon>Mucoromycota</taxon>
        <taxon>Glomeromycotina</taxon>
        <taxon>Glomeromycetes</taxon>
        <taxon>Diversisporales</taxon>
        <taxon>Gigasporaceae</taxon>
        <taxon>Racocetra</taxon>
    </lineage>
</organism>
<proteinExistence type="predicted"/>